<dbReference type="EMBL" id="RQTK01000422">
    <property type="protein sequence ID" value="RUS79899.1"/>
    <property type="molecule type" value="Genomic_DNA"/>
</dbReference>
<reference evidence="1 2" key="1">
    <citation type="submission" date="2019-01" db="EMBL/GenBank/DDBJ databases">
        <title>A draft genome assembly of the solar-powered sea slug Elysia chlorotica.</title>
        <authorList>
            <person name="Cai H."/>
            <person name="Li Q."/>
            <person name="Fang X."/>
            <person name="Li J."/>
            <person name="Curtis N.E."/>
            <person name="Altenburger A."/>
            <person name="Shibata T."/>
            <person name="Feng M."/>
            <person name="Maeda T."/>
            <person name="Schwartz J.A."/>
            <person name="Shigenobu S."/>
            <person name="Lundholm N."/>
            <person name="Nishiyama T."/>
            <person name="Yang H."/>
            <person name="Hasebe M."/>
            <person name="Li S."/>
            <person name="Pierce S.K."/>
            <person name="Wang J."/>
        </authorList>
    </citation>
    <scope>NUCLEOTIDE SEQUENCE [LARGE SCALE GENOMIC DNA]</scope>
    <source>
        <strain evidence="1">EC2010</strain>
        <tissue evidence="1">Whole organism of an adult</tissue>
    </source>
</reference>
<gene>
    <name evidence="1" type="ORF">EGW08_012337</name>
</gene>
<keyword evidence="2" id="KW-1185">Reference proteome</keyword>
<accession>A0A433TEB5</accession>
<evidence type="ECO:0000313" key="2">
    <source>
        <dbReference type="Proteomes" id="UP000271974"/>
    </source>
</evidence>
<organism evidence="1 2">
    <name type="scientific">Elysia chlorotica</name>
    <name type="common">Eastern emerald elysia</name>
    <name type="synonym">Sea slug</name>
    <dbReference type="NCBI Taxonomy" id="188477"/>
    <lineage>
        <taxon>Eukaryota</taxon>
        <taxon>Metazoa</taxon>
        <taxon>Spiralia</taxon>
        <taxon>Lophotrochozoa</taxon>
        <taxon>Mollusca</taxon>
        <taxon>Gastropoda</taxon>
        <taxon>Heterobranchia</taxon>
        <taxon>Euthyneura</taxon>
        <taxon>Panpulmonata</taxon>
        <taxon>Sacoglossa</taxon>
        <taxon>Placobranchoidea</taxon>
        <taxon>Plakobranchidae</taxon>
        <taxon>Elysia</taxon>
    </lineage>
</organism>
<dbReference type="OrthoDB" id="10532429at2759"/>
<proteinExistence type="predicted"/>
<protein>
    <recommendedName>
        <fullName evidence="3">ERAP1-like C-terminal domain-containing protein</fullName>
    </recommendedName>
</protein>
<evidence type="ECO:0000313" key="1">
    <source>
        <dbReference type="EMBL" id="RUS79899.1"/>
    </source>
</evidence>
<sequence>MDNFKDISQLYRLGDPDFYQKISSEVMVKLSKKLNTALGQPSTWSYLHYNLLLPYIVNMPTEVLKDDLTASMVIAMLPNFDLVKDIVNENFMNIAAWKVSNYLIANADSVSADIKQQSICLVLEFSTHKKLWTNVYSERELFNYISDCSAFGVSDTRLNEVVRKIVQADTFEWNQAAIE</sequence>
<feature type="non-terminal residue" evidence="1">
    <location>
        <position position="179"/>
    </location>
</feature>
<evidence type="ECO:0008006" key="3">
    <source>
        <dbReference type="Google" id="ProtNLM"/>
    </source>
</evidence>
<name>A0A433TEB5_ELYCH</name>
<dbReference type="AlphaFoldDB" id="A0A433TEB5"/>
<comment type="caution">
    <text evidence="1">The sequence shown here is derived from an EMBL/GenBank/DDBJ whole genome shotgun (WGS) entry which is preliminary data.</text>
</comment>
<dbReference type="Proteomes" id="UP000271974">
    <property type="component" value="Unassembled WGS sequence"/>
</dbReference>